<gene>
    <name evidence="2" type="ORF">XINFAN_00179</name>
</gene>
<protein>
    <submittedName>
        <fullName evidence="2">Multicopper oxidase</fullName>
    </submittedName>
</protein>
<dbReference type="InterPro" id="IPR011706">
    <property type="entry name" value="Cu-oxidase_C"/>
</dbReference>
<dbReference type="InterPro" id="IPR006311">
    <property type="entry name" value="TAT_signal"/>
</dbReference>
<accession>A0A3P5WL02</accession>
<dbReference type="InterPro" id="IPR008972">
    <property type="entry name" value="Cupredoxin"/>
</dbReference>
<keyword evidence="3" id="KW-1185">Reference proteome</keyword>
<dbReference type="EMBL" id="UXAW01000029">
    <property type="protein sequence ID" value="VDC19284.1"/>
    <property type="molecule type" value="Genomic_DNA"/>
</dbReference>
<reference evidence="2 3" key="1">
    <citation type="submission" date="2018-11" db="EMBL/GenBank/DDBJ databases">
        <authorList>
            <person name="Criscuolo A."/>
        </authorList>
    </citation>
    <scope>NUCLEOTIDE SEQUENCE [LARGE SCALE GENOMIC DNA]</scope>
    <source>
        <strain evidence="2">ACIP111625</strain>
    </source>
</reference>
<dbReference type="Pfam" id="PF07731">
    <property type="entry name" value="Cu-oxidase_2"/>
    <property type="match status" value="1"/>
</dbReference>
<sequence length="83" mass="9029">MNTLSRRGFLTAGEAMLGYAQLPRIATAQGAASLSGARRDTVYVPPMSMVDVALDASERRWMLHCHHMPHLETVKMTESAASA</sequence>
<organism evidence="2 3">
    <name type="scientific">Pseudogemmobacter humi</name>
    <dbReference type="NCBI Taxonomy" id="2483812"/>
    <lineage>
        <taxon>Bacteria</taxon>
        <taxon>Pseudomonadati</taxon>
        <taxon>Pseudomonadota</taxon>
        <taxon>Alphaproteobacteria</taxon>
        <taxon>Rhodobacterales</taxon>
        <taxon>Paracoccaceae</taxon>
        <taxon>Pseudogemmobacter</taxon>
    </lineage>
</organism>
<dbReference type="Proteomes" id="UP000277498">
    <property type="component" value="Unassembled WGS sequence"/>
</dbReference>
<dbReference type="PROSITE" id="PS51318">
    <property type="entry name" value="TAT"/>
    <property type="match status" value="1"/>
</dbReference>
<dbReference type="Gene3D" id="2.60.40.420">
    <property type="entry name" value="Cupredoxins - blue copper proteins"/>
    <property type="match status" value="1"/>
</dbReference>
<proteinExistence type="predicted"/>
<evidence type="ECO:0000313" key="3">
    <source>
        <dbReference type="Proteomes" id="UP000277498"/>
    </source>
</evidence>
<evidence type="ECO:0000313" key="2">
    <source>
        <dbReference type="EMBL" id="VDC19284.1"/>
    </source>
</evidence>
<dbReference type="SUPFAM" id="SSF49503">
    <property type="entry name" value="Cupredoxins"/>
    <property type="match status" value="1"/>
</dbReference>
<feature type="domain" description="Plastocyanin-like" evidence="1">
    <location>
        <begin position="35"/>
        <end position="73"/>
    </location>
</feature>
<dbReference type="GO" id="GO:0005507">
    <property type="term" value="F:copper ion binding"/>
    <property type="evidence" value="ECO:0007669"/>
    <property type="project" value="InterPro"/>
</dbReference>
<evidence type="ECO:0000259" key="1">
    <source>
        <dbReference type="Pfam" id="PF07731"/>
    </source>
</evidence>
<dbReference type="GO" id="GO:0016491">
    <property type="term" value="F:oxidoreductase activity"/>
    <property type="evidence" value="ECO:0007669"/>
    <property type="project" value="InterPro"/>
</dbReference>
<name>A0A3P5WL02_9RHOB</name>
<dbReference type="AlphaFoldDB" id="A0A3P5WL02"/>